<feature type="compositionally biased region" description="Polar residues" evidence="1">
    <location>
        <begin position="62"/>
        <end position="71"/>
    </location>
</feature>
<feature type="region of interest" description="Disordered" evidence="1">
    <location>
        <begin position="44"/>
        <end position="77"/>
    </location>
</feature>
<evidence type="ECO:0000313" key="3">
    <source>
        <dbReference type="Proteomes" id="UP000765509"/>
    </source>
</evidence>
<comment type="caution">
    <text evidence="2">The sequence shown here is derived from an EMBL/GenBank/DDBJ whole genome shotgun (WGS) entry which is preliminary data.</text>
</comment>
<organism evidence="2 3">
    <name type="scientific">Austropuccinia psidii MF-1</name>
    <dbReference type="NCBI Taxonomy" id="1389203"/>
    <lineage>
        <taxon>Eukaryota</taxon>
        <taxon>Fungi</taxon>
        <taxon>Dikarya</taxon>
        <taxon>Basidiomycota</taxon>
        <taxon>Pucciniomycotina</taxon>
        <taxon>Pucciniomycetes</taxon>
        <taxon>Pucciniales</taxon>
        <taxon>Sphaerophragmiaceae</taxon>
        <taxon>Austropuccinia</taxon>
    </lineage>
</organism>
<reference evidence="2" key="1">
    <citation type="submission" date="2021-03" db="EMBL/GenBank/DDBJ databases">
        <title>Draft genome sequence of rust myrtle Austropuccinia psidii MF-1, a brazilian biotype.</title>
        <authorList>
            <person name="Quecine M.C."/>
            <person name="Pachon D.M.R."/>
            <person name="Bonatelli M.L."/>
            <person name="Correr F.H."/>
            <person name="Franceschini L.M."/>
            <person name="Leite T.F."/>
            <person name="Margarido G.R.A."/>
            <person name="Almeida C.A."/>
            <person name="Ferrarezi J.A."/>
            <person name="Labate C.A."/>
        </authorList>
    </citation>
    <scope>NUCLEOTIDE SEQUENCE</scope>
    <source>
        <strain evidence="2">MF-1</strain>
    </source>
</reference>
<proteinExistence type="predicted"/>
<protein>
    <submittedName>
        <fullName evidence="2">Uncharacterized protein</fullName>
    </submittedName>
</protein>
<dbReference type="EMBL" id="AVOT02000395">
    <property type="protein sequence ID" value="MBW0462675.1"/>
    <property type="molecule type" value="Genomic_DNA"/>
</dbReference>
<keyword evidence="3" id="KW-1185">Reference proteome</keyword>
<evidence type="ECO:0000256" key="1">
    <source>
        <dbReference type="SAM" id="MobiDB-lite"/>
    </source>
</evidence>
<dbReference type="AlphaFoldDB" id="A0A9Q3BCY0"/>
<accession>A0A9Q3BCY0</accession>
<evidence type="ECO:0000313" key="2">
    <source>
        <dbReference type="EMBL" id="MBW0462675.1"/>
    </source>
</evidence>
<name>A0A9Q3BCY0_9BASI</name>
<sequence length="104" mass="11603">MNKKNHDLNSDRSKQPLRYHLNNFKEPFISALTTAPCHSLSLLSNSPEAGTNVDHDEAIQASGATDSSSDEFASKPKDSPEILARSSVYNYFKFSIFLVKLIRT</sequence>
<dbReference type="Proteomes" id="UP000765509">
    <property type="component" value="Unassembled WGS sequence"/>
</dbReference>
<gene>
    <name evidence="2" type="ORF">O181_002390</name>
</gene>